<evidence type="ECO:0000313" key="5">
    <source>
        <dbReference type="EMBL" id="HJB79397.1"/>
    </source>
</evidence>
<dbReference type="HAMAP" id="MF_00023">
    <property type="entry name" value="SmpB"/>
    <property type="match status" value="1"/>
</dbReference>
<organism evidence="5 6">
    <name type="scientific">Candidatus Flavonifractor intestinigallinarum</name>
    <dbReference type="NCBI Taxonomy" id="2838586"/>
    <lineage>
        <taxon>Bacteria</taxon>
        <taxon>Bacillati</taxon>
        <taxon>Bacillota</taxon>
        <taxon>Clostridia</taxon>
        <taxon>Eubacteriales</taxon>
        <taxon>Oscillospiraceae</taxon>
        <taxon>Flavonifractor</taxon>
    </lineage>
</organism>
<dbReference type="GO" id="GO:0070930">
    <property type="term" value="P:trans-translation-dependent protein tagging"/>
    <property type="evidence" value="ECO:0007669"/>
    <property type="project" value="TreeGrafter"/>
</dbReference>
<dbReference type="EMBL" id="DWXO01000003">
    <property type="protein sequence ID" value="HJB79397.1"/>
    <property type="molecule type" value="Genomic_DNA"/>
</dbReference>
<dbReference type="PANTHER" id="PTHR30308">
    <property type="entry name" value="TMRNA-BINDING COMPONENT OF TRANS-TRANSLATION TAGGING COMPLEX"/>
    <property type="match status" value="1"/>
</dbReference>
<dbReference type="SUPFAM" id="SSF74982">
    <property type="entry name" value="Small protein B (SmpB)"/>
    <property type="match status" value="1"/>
</dbReference>
<dbReference type="InterPro" id="IPR020081">
    <property type="entry name" value="SsrA-bd_prot_CS"/>
</dbReference>
<evidence type="ECO:0000313" key="6">
    <source>
        <dbReference type="Proteomes" id="UP000823921"/>
    </source>
</evidence>
<dbReference type="AlphaFoldDB" id="A0A9D2S9M0"/>
<keyword evidence="2 3" id="KW-0694">RNA-binding</keyword>
<dbReference type="NCBIfam" id="NF003843">
    <property type="entry name" value="PRK05422.1"/>
    <property type="match status" value="1"/>
</dbReference>
<evidence type="ECO:0000256" key="1">
    <source>
        <dbReference type="ARBA" id="ARBA00022490"/>
    </source>
</evidence>
<evidence type="ECO:0000256" key="3">
    <source>
        <dbReference type="HAMAP-Rule" id="MF_00023"/>
    </source>
</evidence>
<comment type="caution">
    <text evidence="5">The sequence shown here is derived from an EMBL/GenBank/DDBJ whole genome shotgun (WGS) entry which is preliminary data.</text>
</comment>
<reference evidence="5" key="1">
    <citation type="journal article" date="2021" name="PeerJ">
        <title>Extensive microbial diversity within the chicken gut microbiome revealed by metagenomics and culture.</title>
        <authorList>
            <person name="Gilroy R."/>
            <person name="Ravi A."/>
            <person name="Getino M."/>
            <person name="Pursley I."/>
            <person name="Horton D.L."/>
            <person name="Alikhan N.F."/>
            <person name="Baker D."/>
            <person name="Gharbi K."/>
            <person name="Hall N."/>
            <person name="Watson M."/>
            <person name="Adriaenssens E.M."/>
            <person name="Foster-Nyarko E."/>
            <person name="Jarju S."/>
            <person name="Secka A."/>
            <person name="Antonio M."/>
            <person name="Oren A."/>
            <person name="Chaudhuri R.R."/>
            <person name="La Ragione R."/>
            <person name="Hildebrand F."/>
            <person name="Pallen M.J."/>
        </authorList>
    </citation>
    <scope>NUCLEOTIDE SEQUENCE</scope>
    <source>
        <strain evidence="5">CHK192-8294</strain>
    </source>
</reference>
<accession>A0A9D2S9M0</accession>
<proteinExistence type="inferred from homology"/>
<dbReference type="GO" id="GO:0003723">
    <property type="term" value="F:RNA binding"/>
    <property type="evidence" value="ECO:0007669"/>
    <property type="project" value="UniProtKB-UniRule"/>
</dbReference>
<reference evidence="5" key="2">
    <citation type="submission" date="2021-04" db="EMBL/GenBank/DDBJ databases">
        <authorList>
            <person name="Gilroy R."/>
        </authorList>
    </citation>
    <scope>NUCLEOTIDE SEQUENCE</scope>
    <source>
        <strain evidence="5">CHK192-8294</strain>
    </source>
</reference>
<dbReference type="InterPro" id="IPR023620">
    <property type="entry name" value="SmpB"/>
</dbReference>
<evidence type="ECO:0000256" key="4">
    <source>
        <dbReference type="SAM" id="MobiDB-lite"/>
    </source>
</evidence>
<dbReference type="PANTHER" id="PTHR30308:SF2">
    <property type="entry name" value="SSRA-BINDING PROTEIN"/>
    <property type="match status" value="1"/>
</dbReference>
<comment type="function">
    <text evidence="3">Required for rescue of stalled ribosomes mediated by trans-translation. Binds to transfer-messenger RNA (tmRNA), required for stable association of tmRNA with ribosomes. tmRNA and SmpB together mimic tRNA shape, replacing the anticodon stem-loop with SmpB. tmRNA is encoded by the ssrA gene; the 2 termini fold to resemble tRNA(Ala) and it encodes a 'tag peptide', a short internal open reading frame. During trans-translation Ala-aminoacylated tmRNA acts like a tRNA, entering the A-site of stalled ribosomes, displacing the stalled mRNA. The ribosome then switches to translate the ORF on the tmRNA; the nascent peptide is terminated with the 'tag peptide' encoded by the tmRNA and targeted for degradation. The ribosome is freed to recommence translation, which seems to be the essential function of trans-translation.</text>
</comment>
<dbReference type="Proteomes" id="UP000823921">
    <property type="component" value="Unassembled WGS sequence"/>
</dbReference>
<dbReference type="PROSITE" id="PS01317">
    <property type="entry name" value="SSRP"/>
    <property type="match status" value="1"/>
</dbReference>
<gene>
    <name evidence="3 5" type="primary">smpB</name>
    <name evidence="5" type="ORF">H9712_00240</name>
</gene>
<comment type="similarity">
    <text evidence="3">Belongs to the SmpB family.</text>
</comment>
<dbReference type="CDD" id="cd09294">
    <property type="entry name" value="SmpB"/>
    <property type="match status" value="1"/>
</dbReference>
<sequence>MENKGVKIVAKNSKAYHDYFIEDKYEAGIELAGTEVKSIRQGHVNLKDSFCIVKDGEMHVHGMHISPYEKGNIFNKDPLRPRRLLMHKREILRLFAKVKQDGYALVPLSIYFRGPRVKLEVGLAKGKKLYDKRDSAAARDAKREMDRTMKSHRRGGY</sequence>
<dbReference type="InterPro" id="IPR000037">
    <property type="entry name" value="SsrA-bd_prot"/>
</dbReference>
<name>A0A9D2S9M0_9FIRM</name>
<protein>
    <recommendedName>
        <fullName evidence="3">SsrA-binding protein</fullName>
    </recommendedName>
    <alternativeName>
        <fullName evidence="3">Small protein B</fullName>
    </alternativeName>
</protein>
<dbReference type="NCBIfam" id="TIGR00086">
    <property type="entry name" value="smpB"/>
    <property type="match status" value="1"/>
</dbReference>
<dbReference type="GO" id="GO:0005829">
    <property type="term" value="C:cytosol"/>
    <property type="evidence" value="ECO:0007669"/>
    <property type="project" value="TreeGrafter"/>
</dbReference>
<dbReference type="Pfam" id="PF01668">
    <property type="entry name" value="SmpB"/>
    <property type="match status" value="1"/>
</dbReference>
<keyword evidence="1 3" id="KW-0963">Cytoplasm</keyword>
<dbReference type="Gene3D" id="2.40.280.10">
    <property type="match status" value="1"/>
</dbReference>
<feature type="region of interest" description="Disordered" evidence="4">
    <location>
        <begin position="134"/>
        <end position="157"/>
    </location>
</feature>
<evidence type="ECO:0000256" key="2">
    <source>
        <dbReference type="ARBA" id="ARBA00022884"/>
    </source>
</evidence>
<feature type="compositionally biased region" description="Basic and acidic residues" evidence="4">
    <location>
        <begin position="134"/>
        <end position="149"/>
    </location>
</feature>
<comment type="subcellular location">
    <subcellularLocation>
        <location evidence="3">Cytoplasm</location>
    </subcellularLocation>
    <text evidence="3">The tmRNA-SmpB complex associates with stalled 70S ribosomes.</text>
</comment>
<dbReference type="GO" id="GO:0070929">
    <property type="term" value="P:trans-translation"/>
    <property type="evidence" value="ECO:0007669"/>
    <property type="project" value="UniProtKB-UniRule"/>
</dbReference>